<name>A0A7G7W8Y2_9BACT</name>
<dbReference type="Gene3D" id="1.20.1440.30">
    <property type="entry name" value="Biosynthetic Protein domain"/>
    <property type="match status" value="1"/>
</dbReference>
<sequence length="801" mass="88660">MPNSLYLLFFVVLTLLSCRPATAQAILNLDFEPGANRRQPLLFWGRRQQPDELLIRVDTVSPAQHGRGSLLLDASLAEEPEGTSLYTSVPVSDSVRGRIATVSVWVRTEEFQGTAWLKAYSYFFTETSPDSEKMSEKDTRATPLAIVAGWQKLTVQLPVGQTANHLSMLLAFNGRGRLWLDNFEVRYDNGQTYRDAPLAGTEPLLLPAGTPLPDWDFERRGPAQLPGAASTARRWQLDSTVAQRGRRSLRVEAAPASATPVYLGVVPLDSLLGKTLTVRGYVRYSGPAVVGQAPPALLYRVLANSDLRMYPYDRHKWPGILTASPLPKPTPGTPWQRFELTLPISAKRNLSQLALLLQPGAAPVWLDHIELLADGRAFSPPPPPVPGLPTAAELAWLRKAAVPLRTTAPDGGDQKDLAAFGQLVGSAPVIGLGEVTLGSHEQMQLKQRLFRYLVEQKNVRVLALDTELGACLALNDYLQTGTGNPQQLVADLPLWETEEMLALMRWMRTYNQQHPTATLQLLGIDLQEAPESLRYLRQRLPAQAGYRGELLTTQQRQLRELADAGISLNYLQNAPQTDPRLEAVRRLLAEVRAAFDGPAKLRRGYGATPAEAATLTQLLRQAEQYSVVQTMSSRFRLSYRAACLAENVEWARTQANGKGVAVWSHNTHLKTYDQDDATLGEVLRRYYGAGYVAVGFLFHEGSFRALPSTEPPAFVTATAAPSSVGSYEHYFRAATLPASFLNLRTPDLAPGTQWLYENLLFRDGTLRPYEQPFSRHSLRREFDALLYVPKSTPAAVVRASK</sequence>
<evidence type="ECO:0000313" key="3">
    <source>
        <dbReference type="Proteomes" id="UP000515489"/>
    </source>
</evidence>
<dbReference type="RefSeq" id="WP_185888729.1">
    <property type="nucleotide sequence ID" value="NZ_CP060202.1"/>
</dbReference>
<keyword evidence="3" id="KW-1185">Reference proteome</keyword>
<protein>
    <submittedName>
        <fullName evidence="2">Erythromycin esterase family protein</fullName>
    </submittedName>
</protein>
<dbReference type="AlphaFoldDB" id="A0A7G7W8Y2"/>
<evidence type="ECO:0000256" key="1">
    <source>
        <dbReference type="SAM" id="SignalP"/>
    </source>
</evidence>
<dbReference type="CDD" id="cd14728">
    <property type="entry name" value="Ere-like"/>
    <property type="match status" value="1"/>
</dbReference>
<dbReference type="EMBL" id="CP060202">
    <property type="protein sequence ID" value="QNH62825.1"/>
    <property type="molecule type" value="Genomic_DNA"/>
</dbReference>
<evidence type="ECO:0000313" key="2">
    <source>
        <dbReference type="EMBL" id="QNH62825.1"/>
    </source>
</evidence>
<dbReference type="Gene3D" id="2.60.120.260">
    <property type="entry name" value="Galactose-binding domain-like"/>
    <property type="match status" value="2"/>
</dbReference>
<dbReference type="Pfam" id="PF05139">
    <property type="entry name" value="Erythro_esteras"/>
    <property type="match status" value="1"/>
</dbReference>
<gene>
    <name evidence="2" type="ORF">H4317_03115</name>
</gene>
<dbReference type="InterPro" id="IPR007815">
    <property type="entry name" value="Emycin_Estase"/>
</dbReference>
<proteinExistence type="predicted"/>
<reference evidence="2 3" key="1">
    <citation type="submission" date="2020-08" db="EMBL/GenBank/DDBJ databases">
        <title>Hymenobacter sp. S2-20-2 genome sequencing.</title>
        <authorList>
            <person name="Jin L."/>
        </authorList>
    </citation>
    <scope>NUCLEOTIDE SEQUENCE [LARGE SCALE GENOMIC DNA]</scope>
    <source>
        <strain evidence="2 3">S2-20-2</strain>
    </source>
</reference>
<accession>A0A7G7W8Y2</accession>
<organism evidence="2 3">
    <name type="scientific">Hymenobacter sediminicola</name>
    <dbReference type="NCBI Taxonomy" id="2761579"/>
    <lineage>
        <taxon>Bacteria</taxon>
        <taxon>Pseudomonadati</taxon>
        <taxon>Bacteroidota</taxon>
        <taxon>Cytophagia</taxon>
        <taxon>Cytophagales</taxon>
        <taxon>Hymenobacteraceae</taxon>
        <taxon>Hymenobacter</taxon>
    </lineage>
</organism>
<dbReference type="PANTHER" id="PTHR31299">
    <property type="entry name" value="ESTERASE, PUTATIVE (AFU_ORTHOLOGUE AFUA_1G05850)-RELATED"/>
    <property type="match status" value="1"/>
</dbReference>
<keyword evidence="1" id="KW-0732">Signal</keyword>
<dbReference type="Gene3D" id="3.30.1870.10">
    <property type="entry name" value="EreA-like, domain 2"/>
    <property type="match status" value="1"/>
</dbReference>
<dbReference type="InterPro" id="IPR052036">
    <property type="entry name" value="Hydrolase/PRTase-associated"/>
</dbReference>
<dbReference type="Proteomes" id="UP000515489">
    <property type="component" value="Chromosome"/>
</dbReference>
<dbReference type="SUPFAM" id="SSF159501">
    <property type="entry name" value="EreA/ChaN-like"/>
    <property type="match status" value="1"/>
</dbReference>
<dbReference type="GO" id="GO:0046677">
    <property type="term" value="P:response to antibiotic"/>
    <property type="evidence" value="ECO:0007669"/>
    <property type="project" value="InterPro"/>
</dbReference>
<feature type="chain" id="PRO_5028798405" evidence="1">
    <location>
        <begin position="24"/>
        <end position="801"/>
    </location>
</feature>
<dbReference type="PANTHER" id="PTHR31299:SF0">
    <property type="entry name" value="ESTERASE, PUTATIVE (AFU_ORTHOLOGUE AFUA_1G05850)-RELATED"/>
    <property type="match status" value="1"/>
</dbReference>
<feature type="signal peptide" evidence="1">
    <location>
        <begin position="1"/>
        <end position="23"/>
    </location>
</feature>
<dbReference type="KEGG" id="hsk:H4317_03115"/>
<dbReference type="Gene3D" id="3.40.1660.10">
    <property type="entry name" value="EreA-like (biosynthetic domain)"/>
    <property type="match status" value="1"/>
</dbReference>